<dbReference type="Proteomes" id="UP001566132">
    <property type="component" value="Unassembled WGS sequence"/>
</dbReference>
<proteinExistence type="predicted"/>
<accession>A0ABD1EW39</accession>
<protein>
    <submittedName>
        <fullName evidence="3">Uncharacterized protein</fullName>
    </submittedName>
</protein>
<feature type="region of interest" description="Disordered" evidence="2">
    <location>
        <begin position="1"/>
        <end position="46"/>
    </location>
</feature>
<name>A0ABD1EW39_HYPHA</name>
<evidence type="ECO:0000313" key="4">
    <source>
        <dbReference type="Proteomes" id="UP001566132"/>
    </source>
</evidence>
<organism evidence="3 4">
    <name type="scientific">Hypothenemus hampei</name>
    <name type="common">Coffee berry borer</name>
    <dbReference type="NCBI Taxonomy" id="57062"/>
    <lineage>
        <taxon>Eukaryota</taxon>
        <taxon>Metazoa</taxon>
        <taxon>Ecdysozoa</taxon>
        <taxon>Arthropoda</taxon>
        <taxon>Hexapoda</taxon>
        <taxon>Insecta</taxon>
        <taxon>Pterygota</taxon>
        <taxon>Neoptera</taxon>
        <taxon>Endopterygota</taxon>
        <taxon>Coleoptera</taxon>
        <taxon>Polyphaga</taxon>
        <taxon>Cucujiformia</taxon>
        <taxon>Curculionidae</taxon>
        <taxon>Scolytinae</taxon>
        <taxon>Hypothenemus</taxon>
    </lineage>
</organism>
<sequence>MQGKKPIKKQSQQEKNFLTPQGHGDGHEIRAQSLLAKKRPPVSSARKFNARIPKDETLVHKLEESLKETHCQDAETTISRKTSHDQKLKAASVAEITPTKSNKRSCNVSLETGYEVYATPRLHIPVKIYCRQEKYICIVYKRLVLLAWRRSRAYISSMQEQLEKQRQQIAQLGLQTNTLGILRTSESQKRMQNHAEYQQLKRTVELFELENGRLNEVLENMQSQMETLQNNLKIAKTENSVLSDEANEMRDIICKKNSEEKILEERIKRQEEIVSAQNVYLGDLKDKMMELDSELKKCKVNCYVKERKYAKLKCEFKKQLDANANVSQQFALLENEKLDSFVKVDSLEIQLNHYICQCESLREINTKLANQIQEILQELNEEKKHNWIRNSKRFALLSLAALQKMAHVVVPVYLKINNTNF</sequence>
<dbReference type="EMBL" id="JBDJPC010000004">
    <property type="protein sequence ID" value="KAL1505256.1"/>
    <property type="molecule type" value="Genomic_DNA"/>
</dbReference>
<gene>
    <name evidence="3" type="ORF">ABEB36_004859</name>
</gene>
<evidence type="ECO:0000313" key="3">
    <source>
        <dbReference type="EMBL" id="KAL1505256.1"/>
    </source>
</evidence>
<evidence type="ECO:0000256" key="1">
    <source>
        <dbReference type="SAM" id="Coils"/>
    </source>
</evidence>
<evidence type="ECO:0000256" key="2">
    <source>
        <dbReference type="SAM" id="MobiDB-lite"/>
    </source>
</evidence>
<feature type="coiled-coil region" evidence="1">
    <location>
        <begin position="358"/>
        <end position="385"/>
    </location>
</feature>
<feature type="coiled-coil region" evidence="1">
    <location>
        <begin position="155"/>
        <end position="245"/>
    </location>
</feature>
<comment type="caution">
    <text evidence="3">The sequence shown here is derived from an EMBL/GenBank/DDBJ whole genome shotgun (WGS) entry which is preliminary data.</text>
</comment>
<keyword evidence="1" id="KW-0175">Coiled coil</keyword>
<keyword evidence="4" id="KW-1185">Reference proteome</keyword>
<feature type="compositionally biased region" description="Polar residues" evidence="2">
    <location>
        <begin position="9"/>
        <end position="19"/>
    </location>
</feature>
<reference evidence="3 4" key="1">
    <citation type="submission" date="2024-05" db="EMBL/GenBank/DDBJ databases">
        <title>Genetic variation in Jamaican populations of the coffee berry borer (Hypothenemus hampei).</title>
        <authorList>
            <person name="Errbii M."/>
            <person name="Myrie A."/>
        </authorList>
    </citation>
    <scope>NUCLEOTIDE SEQUENCE [LARGE SCALE GENOMIC DNA]</scope>
    <source>
        <strain evidence="3">JA-Hopewell-2020-01-JO</strain>
        <tissue evidence="3">Whole body</tissue>
    </source>
</reference>
<dbReference type="AlphaFoldDB" id="A0ABD1EW39"/>